<evidence type="ECO:0000313" key="5">
    <source>
        <dbReference type="EMBL" id="GJJ09780.1"/>
    </source>
</evidence>
<feature type="compositionally biased region" description="Pro residues" evidence="3">
    <location>
        <begin position="841"/>
        <end position="850"/>
    </location>
</feature>
<feature type="region of interest" description="Disordered" evidence="3">
    <location>
        <begin position="236"/>
        <end position="275"/>
    </location>
</feature>
<feature type="region of interest" description="Disordered" evidence="3">
    <location>
        <begin position="47"/>
        <end position="94"/>
    </location>
</feature>
<feature type="compositionally biased region" description="Polar residues" evidence="3">
    <location>
        <begin position="1068"/>
        <end position="1085"/>
    </location>
</feature>
<protein>
    <recommendedName>
        <fullName evidence="4">Transcription initiation factor TFIID subunit 1 histone acetyltransferase domain-containing protein</fullName>
    </recommendedName>
</protein>
<evidence type="ECO:0000256" key="1">
    <source>
        <dbReference type="ARBA" id="ARBA00004123"/>
    </source>
</evidence>
<evidence type="ECO:0000313" key="6">
    <source>
        <dbReference type="Proteomes" id="UP001050691"/>
    </source>
</evidence>
<dbReference type="GO" id="GO:0005669">
    <property type="term" value="C:transcription factor TFIID complex"/>
    <property type="evidence" value="ECO:0007669"/>
    <property type="project" value="InterPro"/>
</dbReference>
<dbReference type="PANTHER" id="PTHR13900">
    <property type="entry name" value="TRANSCRIPTION INITIATION FACTOR TFIID"/>
    <property type="match status" value="1"/>
</dbReference>
<reference evidence="5" key="1">
    <citation type="submission" date="2021-10" db="EMBL/GenBank/DDBJ databases">
        <title>De novo Genome Assembly of Clathrus columnatus (Basidiomycota, Fungi) Using Illumina and Nanopore Sequence Data.</title>
        <authorList>
            <person name="Ogiso-Tanaka E."/>
            <person name="Itagaki H."/>
            <person name="Hosoya T."/>
            <person name="Hosaka K."/>
        </authorList>
    </citation>
    <scope>NUCLEOTIDE SEQUENCE</scope>
    <source>
        <strain evidence="5">MO-923</strain>
    </source>
</reference>
<dbReference type="GO" id="GO:0017025">
    <property type="term" value="F:TBP-class protein binding"/>
    <property type="evidence" value="ECO:0007669"/>
    <property type="project" value="InterPro"/>
</dbReference>
<proteinExistence type="predicted"/>
<feature type="compositionally biased region" description="Basic residues" evidence="3">
    <location>
        <begin position="1088"/>
        <end position="1097"/>
    </location>
</feature>
<dbReference type="AlphaFoldDB" id="A0AAV5A667"/>
<dbReference type="GO" id="GO:0016251">
    <property type="term" value="F:RNA polymerase II general transcription initiation factor activity"/>
    <property type="evidence" value="ECO:0007669"/>
    <property type="project" value="InterPro"/>
</dbReference>
<feature type="region of interest" description="Disordered" evidence="3">
    <location>
        <begin position="1048"/>
        <end position="1097"/>
    </location>
</feature>
<dbReference type="InterPro" id="IPR022591">
    <property type="entry name" value="TAF1_HAT_dom"/>
</dbReference>
<dbReference type="EMBL" id="BPWL01000004">
    <property type="protein sequence ID" value="GJJ09780.1"/>
    <property type="molecule type" value="Genomic_DNA"/>
</dbReference>
<organism evidence="5 6">
    <name type="scientific">Clathrus columnatus</name>
    <dbReference type="NCBI Taxonomy" id="1419009"/>
    <lineage>
        <taxon>Eukaryota</taxon>
        <taxon>Fungi</taxon>
        <taxon>Dikarya</taxon>
        <taxon>Basidiomycota</taxon>
        <taxon>Agaricomycotina</taxon>
        <taxon>Agaricomycetes</taxon>
        <taxon>Phallomycetidae</taxon>
        <taxon>Phallales</taxon>
        <taxon>Clathraceae</taxon>
        <taxon>Clathrus</taxon>
    </lineage>
</organism>
<evidence type="ECO:0000259" key="4">
    <source>
        <dbReference type="Pfam" id="PF12157"/>
    </source>
</evidence>
<evidence type="ECO:0000256" key="3">
    <source>
        <dbReference type="SAM" id="MobiDB-lite"/>
    </source>
</evidence>
<dbReference type="InterPro" id="IPR040240">
    <property type="entry name" value="TAF1"/>
</dbReference>
<keyword evidence="6" id="KW-1185">Reference proteome</keyword>
<dbReference type="Proteomes" id="UP001050691">
    <property type="component" value="Unassembled WGS sequence"/>
</dbReference>
<comment type="caution">
    <text evidence="5">The sequence shown here is derived from an EMBL/GenBank/DDBJ whole genome shotgun (WGS) entry which is preliminary data.</text>
</comment>
<gene>
    <name evidence="5" type="ORF">Clacol_004004</name>
</gene>
<feature type="compositionally biased region" description="Polar residues" evidence="3">
    <location>
        <begin position="253"/>
        <end position="272"/>
    </location>
</feature>
<feature type="compositionally biased region" description="Acidic residues" evidence="3">
    <location>
        <begin position="72"/>
        <end position="84"/>
    </location>
</feature>
<feature type="domain" description="Transcription initiation factor TFIID subunit 1 histone acetyltransferase" evidence="4">
    <location>
        <begin position="346"/>
        <end position="801"/>
    </location>
</feature>
<dbReference type="GO" id="GO:0004402">
    <property type="term" value="F:histone acetyltransferase activity"/>
    <property type="evidence" value="ECO:0007669"/>
    <property type="project" value="InterPro"/>
</dbReference>
<dbReference type="GO" id="GO:0051123">
    <property type="term" value="P:RNA polymerase II preinitiation complex assembly"/>
    <property type="evidence" value="ECO:0007669"/>
    <property type="project" value="TreeGrafter"/>
</dbReference>
<dbReference type="PANTHER" id="PTHR13900:SF0">
    <property type="entry name" value="TRANSCRIPTION INITIATION FACTOR TFIID SUBUNIT 1"/>
    <property type="match status" value="1"/>
</dbReference>
<name>A0AAV5A667_9AGAM</name>
<comment type="subcellular location">
    <subcellularLocation>
        <location evidence="1">Nucleus</location>
    </subcellularLocation>
</comment>
<dbReference type="Pfam" id="PF12157">
    <property type="entry name" value="DUF3591"/>
    <property type="match status" value="1"/>
</dbReference>
<keyword evidence="2" id="KW-0539">Nucleus</keyword>
<feature type="region of interest" description="Disordered" evidence="3">
    <location>
        <begin position="805"/>
        <end position="876"/>
    </location>
</feature>
<accession>A0AAV5A667</accession>
<sequence>MSQVDESQALSSLSGFGLDHVLRGLNLPGTGNLSQLGIPGLGGTSGWETNIYSGQGEDWEDEVDAEVRREEDVLDVEPAEEEKQEPEAHEEKKRKTRIVKKLVERPKTVYERFPTFAPDKVLDFTELFKGFAVKKSRITKKPFNVEIVPSKIQRIPKDFLKTVVGDTEREVETRRVEKVVMSSTVEHDLRKALLERTRQEKSTVNLPLSERTFDLVLLSDWESQILYGSDTKDIEMHLSSDDPSDPPKPAINGTETHGTTAQDNQVASSVSNKKAEEIMTPSNEVLESGVWTQSIIWDSKTPFRDFTQLELVEEPATPVEAETAQIQDVSKFKKRLRTDNAPKDKFNLSNDQQYEVSKEVARQRVRQTFQDLRIQHAYAAQKLQLPFYKTRLSKQEARSFHRPALQFPNNIELHFSKVRTAKKKKDKQGRTIGRGGDVGEALKRTSDLSLKDSSSFVLFEFSEEHPPIMSSFGMGSIIVNYYRKRDAQDEHIPRYDVGEPFLIEPDDQSPFQKFGFVHKGQVVQALYNNLIRAPIFRQKAYPTDFLIIRSTIKNDVKYFIRDIKTLFVTGQTYPVHEVPGPHSRKITTTLKHRLQIIAFKLLRKSQGERLKISRLMKYFPDQNELQMRQRLKEFMEYHRRGPHQGFWRLKPNWSIPSDTEMLKMVEPEAVVLAESMQVGQRHLQDSGYAGAEAGDEADESKLTIEQRLAPWITTKNFLLATQGKAMLQLHGEGDPTGRGEAFSCIRISMKDIFVGADEDYEAKLAEAENRPKSQHRYNVQEQQTKYNQEIVRIWTNQWNSLVRRTEPELTDDEDEKRPAKKTRFLGDGQEESTPAAASSPPATPAAPTPIPDLDTGAAASPTFSRGSSMERDMSIGPENAQKVLRIRRLIDGVWTTEIVRDSAVINAYVRKRQQIEEELVAEDALAPTGDQDRDARARKKLEERILKLKKNQERRVNRKNAKAVKEGGVQLQIKRMIKSETTTRRCETNRNCPKWAEFNTPQPVGGVGISGGTPAATSPPAHTPYGSESLFPTGYRPPASAYGFPAAVPSPLATSPPVSATAFDGFDTESQPLQPAQSPGVSMNTPKIRLKLGGKKP</sequence>
<evidence type="ECO:0000256" key="2">
    <source>
        <dbReference type="ARBA" id="ARBA00023242"/>
    </source>
</evidence>